<gene>
    <name evidence="1" type="ORF">LCGC14_2335970</name>
</gene>
<dbReference type="Pfam" id="PF05521">
    <property type="entry name" value="Phage_HCP"/>
    <property type="match status" value="1"/>
</dbReference>
<name>A0A0F9ER94_9ZZZZ</name>
<dbReference type="AlphaFoldDB" id="A0A0F9ER94"/>
<dbReference type="InterPro" id="IPR008767">
    <property type="entry name" value="Phage_SPP1_head-tail_adaptor"/>
</dbReference>
<dbReference type="EMBL" id="LAZR01033680">
    <property type="protein sequence ID" value="KKL47395.1"/>
    <property type="molecule type" value="Genomic_DNA"/>
</dbReference>
<evidence type="ECO:0000313" key="1">
    <source>
        <dbReference type="EMBL" id="KKL47395.1"/>
    </source>
</evidence>
<comment type="caution">
    <text evidence="1">The sequence shown here is derived from an EMBL/GenBank/DDBJ whole genome shotgun (WGS) entry which is preliminary data.</text>
</comment>
<evidence type="ECO:0008006" key="2">
    <source>
        <dbReference type="Google" id="ProtNLM"/>
    </source>
</evidence>
<reference evidence="1" key="1">
    <citation type="journal article" date="2015" name="Nature">
        <title>Complex archaea that bridge the gap between prokaryotes and eukaryotes.</title>
        <authorList>
            <person name="Spang A."/>
            <person name="Saw J.H."/>
            <person name="Jorgensen S.L."/>
            <person name="Zaremba-Niedzwiedzka K."/>
            <person name="Martijn J."/>
            <person name="Lind A.E."/>
            <person name="van Eijk R."/>
            <person name="Schleper C."/>
            <person name="Guy L."/>
            <person name="Ettema T.J."/>
        </authorList>
    </citation>
    <scope>NUCLEOTIDE SEQUENCE</scope>
</reference>
<dbReference type="Gene3D" id="2.40.10.270">
    <property type="entry name" value="Bacteriophage SPP1 head-tail adaptor protein"/>
    <property type="match status" value="1"/>
</dbReference>
<protein>
    <recommendedName>
        <fullName evidence="2">Phage head-tail adaptor</fullName>
    </recommendedName>
</protein>
<dbReference type="InterPro" id="IPR038666">
    <property type="entry name" value="SSP1_head-tail_sf"/>
</dbReference>
<proteinExistence type="predicted"/>
<organism evidence="1">
    <name type="scientific">marine sediment metagenome</name>
    <dbReference type="NCBI Taxonomy" id="412755"/>
    <lineage>
        <taxon>unclassified sequences</taxon>
        <taxon>metagenomes</taxon>
        <taxon>ecological metagenomes</taxon>
    </lineage>
</organism>
<accession>A0A0F9ER94</accession>
<sequence length="110" mass="12498">MTIGHIFNKTCTIEVKTSAFDSVTREQEPTWADFATGVPCRLDMARQGEKRTNTEIYSRSTHLLFIEFREDLDYSNHRIVVGSKTYNILQISDAGGAQTHTELDLEIVES</sequence>